<dbReference type="Proteomes" id="UP000034591">
    <property type="component" value="Unassembled WGS sequence"/>
</dbReference>
<keyword evidence="1" id="KW-0472">Membrane</keyword>
<feature type="transmembrane region" description="Helical" evidence="1">
    <location>
        <begin position="27"/>
        <end position="53"/>
    </location>
</feature>
<dbReference type="PANTHER" id="PTHR30121:SF6">
    <property type="entry name" value="SLR6007 PROTEIN"/>
    <property type="match status" value="1"/>
</dbReference>
<gene>
    <name evidence="4" type="ORF">US53_C0055G0003</name>
</gene>
<protein>
    <submittedName>
        <fullName evidence="4">Uncharacterized protein</fullName>
    </submittedName>
</protein>
<dbReference type="InterPro" id="IPR027417">
    <property type="entry name" value="P-loop_NTPase"/>
</dbReference>
<evidence type="ECO:0000259" key="3">
    <source>
        <dbReference type="Pfam" id="PF26449"/>
    </source>
</evidence>
<accession>A0A0G0H2H9</accession>
<dbReference type="Pfam" id="PF26449">
    <property type="entry name" value="DUF8128"/>
    <property type="match status" value="1"/>
</dbReference>
<evidence type="ECO:0000259" key="2">
    <source>
        <dbReference type="Pfam" id="PF10412"/>
    </source>
</evidence>
<feature type="domain" description="DUF8128" evidence="3">
    <location>
        <begin position="69"/>
        <end position="350"/>
    </location>
</feature>
<evidence type="ECO:0000256" key="1">
    <source>
        <dbReference type="SAM" id="Phobius"/>
    </source>
</evidence>
<dbReference type="InterPro" id="IPR058441">
    <property type="entry name" value="DUF8128"/>
</dbReference>
<dbReference type="STRING" id="1618545.US53_C0055G0003"/>
<feature type="domain" description="Type IV secretion system coupling protein TraD DNA-binding" evidence="2">
    <location>
        <begin position="385"/>
        <end position="705"/>
    </location>
</feature>
<dbReference type="InterPro" id="IPR051162">
    <property type="entry name" value="T4SS_component"/>
</dbReference>
<proteinExistence type="predicted"/>
<keyword evidence="1" id="KW-1133">Transmembrane helix</keyword>
<dbReference type="AlphaFoldDB" id="A0A0G0H2H9"/>
<comment type="caution">
    <text evidence="4">The sequence shown here is derived from an EMBL/GenBank/DDBJ whole genome shotgun (WGS) entry which is preliminary data.</text>
</comment>
<evidence type="ECO:0000313" key="5">
    <source>
        <dbReference type="Proteomes" id="UP000034591"/>
    </source>
</evidence>
<reference evidence="4 5" key="1">
    <citation type="journal article" date="2015" name="Nature">
        <title>rRNA introns, odd ribosomes, and small enigmatic genomes across a large radiation of phyla.</title>
        <authorList>
            <person name="Brown C.T."/>
            <person name="Hug L.A."/>
            <person name="Thomas B.C."/>
            <person name="Sharon I."/>
            <person name="Castelle C.J."/>
            <person name="Singh A."/>
            <person name="Wilkins M.J."/>
            <person name="Williams K.H."/>
            <person name="Banfield J.F."/>
        </authorList>
    </citation>
    <scope>NUCLEOTIDE SEQUENCE [LARGE SCALE GENOMIC DNA]</scope>
</reference>
<dbReference type="EMBL" id="LBTI01000055">
    <property type="protein sequence ID" value="KKQ36372.1"/>
    <property type="molecule type" value="Genomic_DNA"/>
</dbReference>
<dbReference type="PANTHER" id="PTHR30121">
    <property type="entry name" value="UNCHARACTERIZED PROTEIN YJGR-RELATED"/>
    <property type="match status" value="1"/>
</dbReference>
<dbReference type="PATRIC" id="fig|1618545.3.peg.721"/>
<evidence type="ECO:0000313" key="4">
    <source>
        <dbReference type="EMBL" id="KKQ36372.1"/>
    </source>
</evidence>
<name>A0A0G0H2H9_9BACT</name>
<dbReference type="Gene3D" id="3.40.50.300">
    <property type="entry name" value="P-loop containing nucleotide triphosphate hydrolases"/>
    <property type="match status" value="2"/>
</dbReference>
<dbReference type="CDD" id="cd01127">
    <property type="entry name" value="TrwB_TraG_TraD_VirD4"/>
    <property type="match status" value="1"/>
</dbReference>
<dbReference type="Pfam" id="PF10412">
    <property type="entry name" value="TrwB_AAD_bind"/>
    <property type="match status" value="1"/>
</dbReference>
<sequence>MVGRLSCPAEAGFIIMENVLGRIDLTILFLTLVFSGFFLVFIIGIGVFLLTLFKGKGREERSIDSVLLQIAVPKNNEIKIDAMEQLFGTLYSIKQGGWKQKYSTQPTISFEIVAKKEDIRFYIWTPKKYQDLLEKQIHGAYSDAEIRVVDEYNIFAEDGKVAYKSLQLRKENYYPIKTYRELPTDPLATLTSALAKMQDGEAAAIQVLISPAENDWKKLGKAFISDTKKQESDPSKAKFSVAAKTLDVVENKISKPGFETNVRIVVVSSNESSAKAHLSNIMSGFEQFAGDLNGFSSRKIRRQGSFIDNFLYRYQSLYHFRGNRISVLNSEELATIFHFPNRMITTPHLFWLYAKSAPAPQEIPTEGLYLGRSVYRGIEKPIHLKNEDRMRHMYLIGMTGTGKSKLLEDWILQDMKEGKGLCFIDPHGDAVEELLQLVPPERAEDVIYLNPFDLERPMGLNLLEAKTEDQKHFAATAVINMMYKLFDPYKTGIVGPRFEHGVRNAMLTAMVEEGSTFIEVMRIMTDARYVQELLPKVTDPIIRRYWTDQIAQTADFHKSEVLDYTVSKFGRFVTNKMIRNMIGQSTSSFNFREIMDQGKLLFINLSKGELGEENSSFLGLILVPRILMAAMSRADVPEEERRDFYLYVDEFQNFATPDFAQILSEARKYRLALCVANQFIGQIDEDVKNAIFGNVGTKLCYRVGVADANYLAREFAPVFSEDDLLNIEKYHVYVKTIVNNEPVPPFSMSVAKDMEKWKAMRNPKVAEIIKEMSRLKYGRDIRIVEEDISRRARL</sequence>
<dbReference type="InterPro" id="IPR019476">
    <property type="entry name" value="T4SS_TraD_DNA-bd"/>
</dbReference>
<dbReference type="SUPFAM" id="SSF52540">
    <property type="entry name" value="P-loop containing nucleoside triphosphate hydrolases"/>
    <property type="match status" value="1"/>
</dbReference>
<keyword evidence="1" id="KW-0812">Transmembrane</keyword>
<organism evidence="4 5">
    <name type="scientific">Candidatus Woesebacteria bacterium GW2011_GWA1_37_7</name>
    <dbReference type="NCBI Taxonomy" id="1618545"/>
    <lineage>
        <taxon>Bacteria</taxon>
        <taxon>Candidatus Woeseibacteriota</taxon>
    </lineage>
</organism>